<evidence type="ECO:0000313" key="6">
    <source>
        <dbReference type="Proteomes" id="UP001431783"/>
    </source>
</evidence>
<evidence type="ECO:0000256" key="2">
    <source>
        <dbReference type="SAM" id="MobiDB-lite"/>
    </source>
</evidence>
<comment type="caution">
    <text evidence="5">The sequence shown here is derived from an EMBL/GenBank/DDBJ whole genome shotgun (WGS) entry which is preliminary data.</text>
</comment>
<dbReference type="Gene3D" id="3.30.420.10">
    <property type="entry name" value="Ribonuclease H-like superfamily/Ribonuclease H"/>
    <property type="match status" value="1"/>
</dbReference>
<feature type="compositionally biased region" description="Polar residues" evidence="2">
    <location>
        <begin position="273"/>
        <end position="282"/>
    </location>
</feature>
<dbReference type="SMART" id="SM00950">
    <property type="entry name" value="Piwi"/>
    <property type="match status" value="1"/>
</dbReference>
<dbReference type="SUPFAM" id="SSF101690">
    <property type="entry name" value="PAZ domain"/>
    <property type="match status" value="1"/>
</dbReference>
<dbReference type="Pfam" id="PF02170">
    <property type="entry name" value="PAZ"/>
    <property type="match status" value="1"/>
</dbReference>
<dbReference type="InterPro" id="IPR032472">
    <property type="entry name" value="ArgoL2"/>
</dbReference>
<dbReference type="EMBL" id="JARQZJ010000003">
    <property type="protein sequence ID" value="KAK9870485.1"/>
    <property type="molecule type" value="Genomic_DNA"/>
</dbReference>
<feature type="region of interest" description="Disordered" evidence="2">
    <location>
        <begin position="1"/>
        <end position="377"/>
    </location>
</feature>
<dbReference type="InterPro" id="IPR012337">
    <property type="entry name" value="RNaseH-like_sf"/>
</dbReference>
<evidence type="ECO:0008006" key="7">
    <source>
        <dbReference type="Google" id="ProtNLM"/>
    </source>
</evidence>
<feature type="compositionally biased region" description="Polar residues" evidence="2">
    <location>
        <begin position="81"/>
        <end position="107"/>
    </location>
</feature>
<proteinExistence type="inferred from homology"/>
<dbReference type="SMART" id="SM01163">
    <property type="entry name" value="DUF1785"/>
    <property type="match status" value="1"/>
</dbReference>
<dbReference type="InterPro" id="IPR014811">
    <property type="entry name" value="ArgoL1"/>
</dbReference>
<dbReference type="InterPro" id="IPR003100">
    <property type="entry name" value="PAZ_dom"/>
</dbReference>
<dbReference type="InterPro" id="IPR036397">
    <property type="entry name" value="RNaseH_sf"/>
</dbReference>
<feature type="domain" description="PAZ" evidence="3">
    <location>
        <begin position="567"/>
        <end position="686"/>
    </location>
</feature>
<protein>
    <recommendedName>
        <fullName evidence="7">Argonaute 2</fullName>
    </recommendedName>
</protein>
<sequence length="1182" mass="133501">MGKGKKKGGKTKAGDSRGAGDAPTDQTQPGNQPSTSQDGSGDATNQGAVKTSQPKPETTGDQKRARPEKLKTRDPAGISVVETSRSPASATSSQKSGHQQELSKQTGPQQHFAQQGGYQQQLAQQPGYQQQLTQKPGHQQQLAKQAGPQQHLVQQGGYQQQLAQQPGYQQQLTQKPGHQQQSAKQAGPQQYLSQKGGYQQQLAQQPGYQQQLARQPGYQQQLSQQPGYQQQLPQQPGYQQQLPQQPGYQQQLPQQPGYQQQLPQQPGYRQQLTQEPGHQQQFARHAGPQQHLAQQGGHQQQLAQQPGFQQQLAKQSGHQQLAKQSGHQQLAKQSGHQQQLTQQQQVSQEQQISTLPDKMIQMSITGKRQTPGTKGRKIPIETNYLRLDLGKLTVAYHYDVEIIPDTPKKYLRKVVEEFRKKYFSRYHPAFDGRKNIFSPFVLVEQGQPLSGEIKILDELNGKEKIFKVKVQYANTVDLTPLHNVQKTQYSPQEALQCVEIVLRSAPSSRCISVGRSFFTRPPGIIDLGEGMEMYQGFYQSVVRGWKTLLNVDVAHKAFPKEIGLVALIIELLSDFRYQLREDDLRARELDMTQKKTVEKFLRTLRVVYEIKGQPGSKREYRVNGIKECPKRKTFRPDNGPEMTIEEYFARKKNYRLQYPLLPSIWVGNVQRSDPILLPAELCTLLPGQAVNRKMTEGQTSAMIRRAATSTTVRKEKILNSLQQTNHNSDLCIKEFGFTIGSAFEKIQARVLDPPSLAYFNGTSVRPSKGVWRADNVRFLKGAEIQKWTIISTCGPMDMGRLAEMIFNIGPKCGMMLLSKAETPFEVVRKPPNFGNILNSLQKCSDKKYDLVFVIIPDSGPIYSDVKRAAELNIGCLTQCIKRSTLFKKLNPATVNNILLKVNSKLNGLNHSLLDRPNILSQPCMIMGADVTHPSPDSQNIPSVAAVTASHDPKAFCYNICCRLQSPKMEIISDLQDITREQLIYFYQKNNGQKPRRIVFFRDGVSEGQFNEVLSKELSAIRRACTSLENDYKPSITFLVVQKRHHTRFFPMDKRDSDDKNFNVPAGTCVDTDITNPNLQDFYLVSHASIQGVAKPTKYCTLWDDNNMNNDEIEALTYHLCHLFSRCNRSVSYPAPTYYAHLAAARAKVYIEQINLDLTRLDYEQKNIKILDSIRKQKPMFFV</sequence>
<dbReference type="PROSITE" id="PS50822">
    <property type="entry name" value="PIWI"/>
    <property type="match status" value="1"/>
</dbReference>
<reference evidence="5 6" key="1">
    <citation type="submission" date="2023-03" db="EMBL/GenBank/DDBJ databases">
        <title>Genome insight into feeding habits of ladybird beetles.</title>
        <authorList>
            <person name="Li H.-S."/>
            <person name="Huang Y.-H."/>
            <person name="Pang H."/>
        </authorList>
    </citation>
    <scope>NUCLEOTIDE SEQUENCE [LARGE SCALE GENOMIC DNA]</scope>
    <source>
        <strain evidence="5">SYSU_2023b</strain>
        <tissue evidence="5">Whole body</tissue>
    </source>
</reference>
<dbReference type="InterPro" id="IPR045246">
    <property type="entry name" value="Piwi_ago-like"/>
</dbReference>
<feature type="compositionally biased region" description="Low complexity" evidence="2">
    <location>
        <begin position="108"/>
        <end position="190"/>
    </location>
</feature>
<comment type="similarity">
    <text evidence="1">Belongs to the argonaute family.</text>
</comment>
<feature type="compositionally biased region" description="Low complexity" evidence="2">
    <location>
        <begin position="197"/>
        <end position="272"/>
    </location>
</feature>
<dbReference type="SUPFAM" id="SSF53098">
    <property type="entry name" value="Ribonuclease H-like"/>
    <property type="match status" value="1"/>
</dbReference>
<dbReference type="Gene3D" id="2.170.260.10">
    <property type="entry name" value="paz domain"/>
    <property type="match status" value="1"/>
</dbReference>
<dbReference type="GO" id="GO:0003723">
    <property type="term" value="F:RNA binding"/>
    <property type="evidence" value="ECO:0007669"/>
    <property type="project" value="InterPro"/>
</dbReference>
<dbReference type="InterPro" id="IPR036085">
    <property type="entry name" value="PAZ_dom_sf"/>
</dbReference>
<feature type="domain" description="Piwi" evidence="4">
    <location>
        <begin position="850"/>
        <end position="1151"/>
    </location>
</feature>
<dbReference type="PROSITE" id="PS50821">
    <property type="entry name" value="PAZ"/>
    <property type="match status" value="1"/>
</dbReference>
<organism evidence="5 6">
    <name type="scientific">Henosepilachna vigintioctopunctata</name>
    <dbReference type="NCBI Taxonomy" id="420089"/>
    <lineage>
        <taxon>Eukaryota</taxon>
        <taxon>Metazoa</taxon>
        <taxon>Ecdysozoa</taxon>
        <taxon>Arthropoda</taxon>
        <taxon>Hexapoda</taxon>
        <taxon>Insecta</taxon>
        <taxon>Pterygota</taxon>
        <taxon>Neoptera</taxon>
        <taxon>Endopterygota</taxon>
        <taxon>Coleoptera</taxon>
        <taxon>Polyphaga</taxon>
        <taxon>Cucujiformia</taxon>
        <taxon>Coccinelloidea</taxon>
        <taxon>Coccinellidae</taxon>
        <taxon>Epilachninae</taxon>
        <taxon>Epilachnini</taxon>
        <taxon>Henosepilachna</taxon>
    </lineage>
</organism>
<feature type="compositionally biased region" description="Polar residues" evidence="2">
    <location>
        <begin position="362"/>
        <end position="372"/>
    </location>
</feature>
<feature type="compositionally biased region" description="Low complexity" evidence="2">
    <location>
        <begin position="333"/>
        <end position="353"/>
    </location>
</feature>
<evidence type="ECO:0000259" key="4">
    <source>
        <dbReference type="PROSITE" id="PS50822"/>
    </source>
</evidence>
<dbReference type="AlphaFoldDB" id="A0AAW1TRR8"/>
<dbReference type="Pfam" id="PF02171">
    <property type="entry name" value="Piwi"/>
    <property type="match status" value="1"/>
</dbReference>
<name>A0AAW1TRR8_9CUCU</name>
<dbReference type="Pfam" id="PF16486">
    <property type="entry name" value="ArgoN"/>
    <property type="match status" value="1"/>
</dbReference>
<keyword evidence="6" id="KW-1185">Reference proteome</keyword>
<dbReference type="Pfam" id="PF08699">
    <property type="entry name" value="ArgoL1"/>
    <property type="match status" value="1"/>
</dbReference>
<dbReference type="Proteomes" id="UP001431783">
    <property type="component" value="Unassembled WGS sequence"/>
</dbReference>
<feature type="compositionally biased region" description="Low complexity" evidence="2">
    <location>
        <begin position="285"/>
        <end position="313"/>
    </location>
</feature>
<dbReference type="InterPro" id="IPR032474">
    <property type="entry name" value="Argonaute_N"/>
</dbReference>
<dbReference type="InterPro" id="IPR003165">
    <property type="entry name" value="Piwi"/>
</dbReference>
<dbReference type="GO" id="GO:0034587">
    <property type="term" value="P:piRNA processing"/>
    <property type="evidence" value="ECO:0007669"/>
    <property type="project" value="UniProtKB-ARBA"/>
</dbReference>
<evidence type="ECO:0000256" key="1">
    <source>
        <dbReference type="RuleBase" id="RU361178"/>
    </source>
</evidence>
<feature type="compositionally biased region" description="Polar residues" evidence="2">
    <location>
        <begin position="24"/>
        <end position="56"/>
    </location>
</feature>
<dbReference type="Pfam" id="PF16488">
    <property type="entry name" value="ArgoL2"/>
    <property type="match status" value="1"/>
</dbReference>
<evidence type="ECO:0000313" key="5">
    <source>
        <dbReference type="EMBL" id="KAK9870485.1"/>
    </source>
</evidence>
<dbReference type="CDD" id="cd04657">
    <property type="entry name" value="Piwi_ago-like"/>
    <property type="match status" value="1"/>
</dbReference>
<feature type="compositionally biased region" description="Basic residues" evidence="2">
    <location>
        <begin position="1"/>
        <end position="10"/>
    </location>
</feature>
<feature type="compositionally biased region" description="Basic and acidic residues" evidence="2">
    <location>
        <begin position="58"/>
        <end position="74"/>
    </location>
</feature>
<gene>
    <name evidence="5" type="ORF">WA026_008044</name>
</gene>
<dbReference type="CDD" id="cd02846">
    <property type="entry name" value="PAZ_argonaute_like"/>
    <property type="match status" value="1"/>
</dbReference>
<dbReference type="PANTHER" id="PTHR22891">
    <property type="entry name" value="EUKARYOTIC TRANSLATION INITIATION FACTOR 2C"/>
    <property type="match status" value="1"/>
</dbReference>
<dbReference type="SMART" id="SM00949">
    <property type="entry name" value="PAZ"/>
    <property type="match status" value="1"/>
</dbReference>
<accession>A0AAW1TRR8</accession>
<feature type="compositionally biased region" description="Polar residues" evidence="2">
    <location>
        <begin position="314"/>
        <end position="332"/>
    </location>
</feature>
<evidence type="ECO:0000259" key="3">
    <source>
        <dbReference type="PROSITE" id="PS50821"/>
    </source>
</evidence>
<dbReference type="Gene3D" id="3.40.50.2300">
    <property type="match status" value="1"/>
</dbReference>